<feature type="compositionally biased region" description="Basic and acidic residues" evidence="1">
    <location>
        <begin position="53"/>
        <end position="64"/>
    </location>
</feature>
<organism evidence="2 3">
    <name type="scientific">Candidatus Staskawiczbacteria bacterium RIFOXYB1_FULL_37_44</name>
    <dbReference type="NCBI Taxonomy" id="1802223"/>
    <lineage>
        <taxon>Bacteria</taxon>
        <taxon>Candidatus Staskawicziibacteriota</taxon>
    </lineage>
</organism>
<name>A0A1G2IV90_9BACT</name>
<dbReference type="STRING" id="1802223.A2358_02800"/>
<feature type="region of interest" description="Disordered" evidence="1">
    <location>
        <begin position="53"/>
        <end position="74"/>
    </location>
</feature>
<evidence type="ECO:0000313" key="2">
    <source>
        <dbReference type="EMBL" id="OGZ78705.1"/>
    </source>
</evidence>
<feature type="compositionally biased region" description="Polar residues" evidence="1">
    <location>
        <begin position="65"/>
        <end position="74"/>
    </location>
</feature>
<protein>
    <submittedName>
        <fullName evidence="2">Uncharacterized protein</fullName>
    </submittedName>
</protein>
<accession>A0A1G2IV90</accession>
<evidence type="ECO:0000256" key="1">
    <source>
        <dbReference type="SAM" id="MobiDB-lite"/>
    </source>
</evidence>
<evidence type="ECO:0000313" key="3">
    <source>
        <dbReference type="Proteomes" id="UP000178650"/>
    </source>
</evidence>
<dbReference type="Proteomes" id="UP000178650">
    <property type="component" value="Unassembled WGS sequence"/>
</dbReference>
<proteinExistence type="predicted"/>
<dbReference type="EMBL" id="MHPJ01000015">
    <property type="protein sequence ID" value="OGZ78705.1"/>
    <property type="molecule type" value="Genomic_DNA"/>
</dbReference>
<comment type="caution">
    <text evidence="2">The sequence shown here is derived from an EMBL/GenBank/DDBJ whole genome shotgun (WGS) entry which is preliminary data.</text>
</comment>
<reference evidence="2 3" key="1">
    <citation type="journal article" date="2016" name="Nat. Commun.">
        <title>Thousands of microbial genomes shed light on interconnected biogeochemical processes in an aquifer system.</title>
        <authorList>
            <person name="Anantharaman K."/>
            <person name="Brown C.T."/>
            <person name="Hug L.A."/>
            <person name="Sharon I."/>
            <person name="Castelle C.J."/>
            <person name="Probst A.J."/>
            <person name="Thomas B.C."/>
            <person name="Singh A."/>
            <person name="Wilkins M.J."/>
            <person name="Karaoz U."/>
            <person name="Brodie E.L."/>
            <person name="Williams K.H."/>
            <person name="Hubbard S.S."/>
            <person name="Banfield J.F."/>
        </authorList>
    </citation>
    <scope>NUCLEOTIDE SEQUENCE [LARGE SCALE GENOMIC DNA]</scope>
</reference>
<sequence>MLSEERIAKFQALYKKHFGKELSKEDAYEKGAKLVRMVQLVYRPITEKEYQELQKRLNKADEPSSKQGSNTTTK</sequence>
<gene>
    <name evidence="2" type="ORF">A2358_02800</name>
</gene>
<dbReference type="AlphaFoldDB" id="A0A1G2IV90"/>